<feature type="binding site" evidence="8">
    <location>
        <position position="217"/>
    </location>
    <ligand>
        <name>Mg(2+)</name>
        <dbReference type="ChEBI" id="CHEBI:18420"/>
    </ligand>
</feature>
<evidence type="ECO:0000256" key="3">
    <source>
        <dbReference type="ARBA" id="ARBA00022842"/>
    </source>
</evidence>
<dbReference type="GO" id="GO:0007188">
    <property type="term" value="P:adenylate cyclase-modulating G protein-coupled receptor signaling pathway"/>
    <property type="evidence" value="ECO:0007669"/>
    <property type="project" value="InterPro"/>
</dbReference>
<accession>A0A0H5RE77</accession>
<dbReference type="GO" id="GO:0001664">
    <property type="term" value="F:G protein-coupled receptor binding"/>
    <property type="evidence" value="ECO:0007669"/>
    <property type="project" value="TreeGrafter"/>
</dbReference>
<keyword evidence="1 8" id="KW-0479">Metal-binding</keyword>
<dbReference type="PROSITE" id="PS51882">
    <property type="entry name" value="G_ALPHA"/>
    <property type="match status" value="1"/>
</dbReference>
<dbReference type="InterPro" id="IPR001408">
    <property type="entry name" value="Gprotein_alpha_I"/>
</dbReference>
<keyword evidence="4 7" id="KW-0342">GTP-binding</keyword>
<dbReference type="GO" id="GO:0005737">
    <property type="term" value="C:cytoplasm"/>
    <property type="evidence" value="ECO:0007669"/>
    <property type="project" value="TreeGrafter"/>
</dbReference>
<organism evidence="9">
    <name type="scientific">Spongospora subterranea</name>
    <dbReference type="NCBI Taxonomy" id="70186"/>
    <lineage>
        <taxon>Eukaryota</taxon>
        <taxon>Sar</taxon>
        <taxon>Rhizaria</taxon>
        <taxon>Endomyxa</taxon>
        <taxon>Phytomyxea</taxon>
        <taxon>Plasmodiophorida</taxon>
        <taxon>Plasmodiophoridae</taxon>
        <taxon>Spongospora</taxon>
    </lineage>
</organism>
<dbReference type="CDD" id="cd00066">
    <property type="entry name" value="G-alpha"/>
    <property type="match status" value="1"/>
</dbReference>
<dbReference type="InterPro" id="IPR011025">
    <property type="entry name" value="GproteinA_insert"/>
</dbReference>
<evidence type="ECO:0000256" key="1">
    <source>
        <dbReference type="ARBA" id="ARBA00022723"/>
    </source>
</evidence>
<name>A0A0H5RE77_9EUKA</name>
<keyword evidence="3 8" id="KW-0460">Magnesium</keyword>
<feature type="binding site" evidence="7">
    <location>
        <begin position="211"/>
        <end position="217"/>
    </location>
    <ligand>
        <name>GTP</name>
        <dbReference type="ChEBI" id="CHEBI:37565"/>
    </ligand>
</feature>
<feature type="binding site" evidence="7">
    <location>
        <position position="361"/>
    </location>
    <ligand>
        <name>GTP</name>
        <dbReference type="ChEBI" id="CHEBI:37565"/>
    </ligand>
</feature>
<keyword evidence="5" id="KW-0807">Transducer</keyword>
<dbReference type="GO" id="GO:0003924">
    <property type="term" value="F:GTPase activity"/>
    <property type="evidence" value="ECO:0007669"/>
    <property type="project" value="InterPro"/>
</dbReference>
<dbReference type="SUPFAM" id="SSF52540">
    <property type="entry name" value="P-loop containing nucleoside triphosphate hydrolases"/>
    <property type="match status" value="1"/>
</dbReference>
<dbReference type="EMBL" id="HACM01011405">
    <property type="protein sequence ID" value="CRZ11847.1"/>
    <property type="molecule type" value="Transcribed_RNA"/>
</dbReference>
<dbReference type="Gene3D" id="3.40.50.300">
    <property type="entry name" value="P-loop containing nucleotide triphosphate hydrolases"/>
    <property type="match status" value="1"/>
</dbReference>
<evidence type="ECO:0000256" key="5">
    <source>
        <dbReference type="ARBA" id="ARBA00023224"/>
    </source>
</evidence>
<reference evidence="9" key="1">
    <citation type="submission" date="2015-04" db="EMBL/GenBank/DDBJ databases">
        <title>The genome sequence of the plant pathogenic Rhizarian Plasmodiophora brassicae reveals insights in its biotrophic life cycle and the origin of chitin synthesis.</title>
        <authorList>
            <person name="Schwelm A."/>
            <person name="Fogelqvist J."/>
            <person name="Knaust A."/>
            <person name="Julke S."/>
            <person name="Lilja T."/>
            <person name="Dhandapani V."/>
            <person name="Bonilla-Rosso G."/>
            <person name="Karlsson M."/>
            <person name="Shevchenko A."/>
            <person name="Choi S.R."/>
            <person name="Kim H.G."/>
            <person name="Park J.Y."/>
            <person name="Lim Y.P."/>
            <person name="Ludwig-Muller J."/>
            <person name="Dixelius C."/>
        </authorList>
    </citation>
    <scope>NUCLEOTIDE SEQUENCE</scope>
    <source>
        <tissue evidence="9">Potato root galls</tissue>
    </source>
</reference>
<evidence type="ECO:0008006" key="10">
    <source>
        <dbReference type="Google" id="ProtNLM"/>
    </source>
</evidence>
<dbReference type="GO" id="GO:0046872">
    <property type="term" value="F:metal ion binding"/>
    <property type="evidence" value="ECO:0007669"/>
    <property type="project" value="UniProtKB-KW"/>
</dbReference>
<dbReference type="PRINTS" id="PR00441">
    <property type="entry name" value="GPROTEINAI"/>
</dbReference>
<dbReference type="PANTHER" id="PTHR10218:SF302">
    <property type="entry name" value="GUANINE NUCLEOTIDE-BINDING PROTEIN ALPHA-5 SUBUNIT"/>
    <property type="match status" value="1"/>
</dbReference>
<dbReference type="AlphaFoldDB" id="A0A0H5RE77"/>
<dbReference type="GO" id="GO:0005525">
    <property type="term" value="F:GTP binding"/>
    <property type="evidence" value="ECO:0007669"/>
    <property type="project" value="UniProtKB-KW"/>
</dbReference>
<dbReference type="PANTHER" id="PTHR10218">
    <property type="entry name" value="GTP-BINDING PROTEIN ALPHA SUBUNIT"/>
    <property type="match status" value="1"/>
</dbReference>
<proteinExistence type="predicted"/>
<dbReference type="GO" id="GO:0005834">
    <property type="term" value="C:heterotrimeric G-protein complex"/>
    <property type="evidence" value="ECO:0007669"/>
    <property type="project" value="TreeGrafter"/>
</dbReference>
<dbReference type="GO" id="GO:0031683">
    <property type="term" value="F:G-protein beta/gamma-subunit complex binding"/>
    <property type="evidence" value="ECO:0007669"/>
    <property type="project" value="InterPro"/>
</dbReference>
<dbReference type="PRINTS" id="PR00318">
    <property type="entry name" value="GPROTEINA"/>
</dbReference>
<evidence type="ECO:0000256" key="8">
    <source>
        <dbReference type="PIRSR" id="PIRSR601019-2"/>
    </source>
</evidence>
<evidence type="ECO:0000256" key="7">
    <source>
        <dbReference type="PIRSR" id="PIRSR601019-1"/>
    </source>
</evidence>
<feature type="binding site" evidence="7">
    <location>
        <begin position="76"/>
        <end position="81"/>
    </location>
    <ligand>
        <name>GTP</name>
        <dbReference type="ChEBI" id="CHEBI:37565"/>
    </ligand>
</feature>
<feature type="binding site" evidence="8">
    <location>
        <position position="80"/>
    </location>
    <ligand>
        <name>Mg(2+)</name>
        <dbReference type="ChEBI" id="CHEBI:18420"/>
    </ligand>
</feature>
<feature type="binding site" evidence="7">
    <location>
        <begin position="236"/>
        <end position="240"/>
    </location>
    <ligand>
        <name>GTP</name>
        <dbReference type="ChEBI" id="CHEBI:37565"/>
    </ligand>
</feature>
<dbReference type="SMART" id="SM00275">
    <property type="entry name" value="G_alpha"/>
    <property type="match status" value="1"/>
</dbReference>
<dbReference type="Gene3D" id="1.10.400.10">
    <property type="entry name" value="GI Alpha 1, domain 2-like"/>
    <property type="match status" value="1"/>
</dbReference>
<protein>
    <recommendedName>
        <fullName evidence="10">G-protein alpha subunit</fullName>
    </recommendedName>
</protein>
<dbReference type="Pfam" id="PF00503">
    <property type="entry name" value="G-alpha"/>
    <property type="match status" value="1"/>
</dbReference>
<keyword evidence="6" id="KW-0449">Lipoprotein</keyword>
<evidence type="ECO:0000256" key="2">
    <source>
        <dbReference type="ARBA" id="ARBA00022741"/>
    </source>
</evidence>
<evidence type="ECO:0000256" key="4">
    <source>
        <dbReference type="ARBA" id="ARBA00023134"/>
    </source>
</evidence>
<keyword evidence="2 7" id="KW-0547">Nucleotide-binding</keyword>
<evidence type="ECO:0000313" key="9">
    <source>
        <dbReference type="EMBL" id="CRZ11847.1"/>
    </source>
</evidence>
<dbReference type="SUPFAM" id="SSF47895">
    <property type="entry name" value="Transducin (alpha subunit), insertion domain"/>
    <property type="match status" value="1"/>
</dbReference>
<dbReference type="InterPro" id="IPR027417">
    <property type="entry name" value="P-loop_NTPase"/>
</dbReference>
<dbReference type="InterPro" id="IPR001019">
    <property type="entry name" value="Gprotein_alpha_su"/>
</dbReference>
<feature type="non-terminal residue" evidence="9">
    <location>
        <position position="1"/>
    </location>
</feature>
<evidence type="ECO:0000256" key="6">
    <source>
        <dbReference type="ARBA" id="ARBA00023288"/>
    </source>
</evidence>
<dbReference type="FunFam" id="3.40.50.300:FF:002307">
    <property type="entry name" value="Guanine nucleotide-binding protein G(k) subunit alpha"/>
    <property type="match status" value="1"/>
</dbReference>
<feature type="binding site" evidence="7">
    <location>
        <begin position="305"/>
        <end position="308"/>
    </location>
    <ligand>
        <name>GTP</name>
        <dbReference type="ChEBI" id="CHEBI:37565"/>
    </ligand>
</feature>
<sequence length="389" mass="43995">PYADGSTVVGIRPRSPPSIRAWSTGVASMVGLCGIPCLATDWMKEQAVSKEIEVAAAKEIAAMSEIKKLLLLGAGESGKSTLFKQMIKLYGAGYSQEERQKFDHIIFANVISAIQALVRNTERLKVKYPHLDTQIKVQNRDHAHAVMVLKADSVLTAEIGEHIKQLWNDPGIRCTFVNRSKFQLTDNSNWFFDRIDEVCKAGYCPSEADILRSRVRTTGIVETEFELENSKFQMFDVGGQRNERKKWIHCFDSVTAVIFVAAMSDYDQVLYEDGTTNRMHEALTLFTDIVNSEWFQSTPVILFLNKSDLFAEKIKLVHINVCFPQYFGQQEFEPCAQYIKQAFESRNMNANKPVYTHITCATDSENVNHVFTAVKDIVIRRSLSDIGLL</sequence>